<evidence type="ECO:0000313" key="2">
    <source>
        <dbReference type="EMBL" id="MCH4563707.1"/>
    </source>
</evidence>
<dbReference type="Proteomes" id="UP001202117">
    <property type="component" value="Unassembled WGS sequence"/>
</dbReference>
<dbReference type="PANTHER" id="PTHR38075">
    <property type="entry name" value="DUF4139 DOMAIN-CONTAINING PROTEIN"/>
    <property type="match status" value="1"/>
</dbReference>
<organism evidence="2 3">
    <name type="scientific">Halomonas flagellata</name>
    <dbReference type="NCBI Taxonomy" id="2920385"/>
    <lineage>
        <taxon>Bacteria</taxon>
        <taxon>Pseudomonadati</taxon>
        <taxon>Pseudomonadota</taxon>
        <taxon>Gammaproteobacteria</taxon>
        <taxon>Oceanospirillales</taxon>
        <taxon>Halomonadaceae</taxon>
        <taxon>Halomonas</taxon>
    </lineage>
</organism>
<keyword evidence="3" id="KW-1185">Reference proteome</keyword>
<name>A0ABS9RV38_9GAMM</name>
<dbReference type="InterPro" id="IPR037291">
    <property type="entry name" value="DUF4139"/>
</dbReference>
<dbReference type="RefSeq" id="WP_240568359.1">
    <property type="nucleotide sequence ID" value="NZ_JAKVPY010000011.1"/>
</dbReference>
<sequence>MLLWFGGGLAGPLAAEQRVAAVTLSSGGLAEIHRTAPLEGGGILHLDVPLAQVDDILKSLVVRDPEGRLVSLTLDGLAAVEETFRRLPFGPEDLGSVVRLAGALQGVPVRATSGGRSVEGLLLGVDVRPPRGEGQEETRTLSVLDDEGSVVTLRLASGARLEILDAALRERLRQAARISGRGRTDEMRRIDIALEGQGEREVGLSYVVAAPVWKTAYRLLLDGEREARLQAWAVIENASGADWDAVTLTLSSGAPVTLSQRLLQRYWHTRPEVPVSADTAAPPRPDGGAVQAPAMESALARGRAASDMAAVAEPAQPALATQGATAATWRLPQPVDLAAGRTLSVPYIDARVPAERLSVFQPERGEDHPVAAVRLENRTESFLPTGLVTVYEEGVGHVGDINLPGIPAGDARLASFAADRQVRISSESRPEESLARVTIVDGTLRATRLSRVTTRYALDSEARAPRRVMIEHPARAGWRFSSDALVESTPTHRRLGVALDPGGSAVVEAREEVTRSQTVALVDADTELLAQWTDAADDDTAEALAALLEHRRGVAEVEDELRGLARDLQRAADSQARIRDNLAAVGIDTEPGQRYVAELEAQDARIASLAQRREQAEERLAMRRAGLAALLREL</sequence>
<comment type="caution">
    <text evidence="2">The sequence shown here is derived from an EMBL/GenBank/DDBJ whole genome shotgun (WGS) entry which is preliminary data.</text>
</comment>
<gene>
    <name evidence="2" type="ORF">MKP05_11260</name>
</gene>
<accession>A0ABS9RV38</accession>
<dbReference type="Pfam" id="PF13598">
    <property type="entry name" value="DUF4139"/>
    <property type="match status" value="1"/>
</dbReference>
<evidence type="ECO:0000313" key="3">
    <source>
        <dbReference type="Proteomes" id="UP001202117"/>
    </source>
</evidence>
<dbReference type="EMBL" id="JAKVPY010000011">
    <property type="protein sequence ID" value="MCH4563707.1"/>
    <property type="molecule type" value="Genomic_DNA"/>
</dbReference>
<reference evidence="2 3" key="1">
    <citation type="submission" date="2022-02" db="EMBL/GenBank/DDBJ databases">
        <title>Halomonas fukangensis sp. nov., a halophilic bacterium isolated from a bulk soil of Kalidium foliatum at Fukang.</title>
        <authorList>
            <person name="Huang Y."/>
        </authorList>
    </citation>
    <scope>NUCLEOTIDE SEQUENCE [LARGE SCALE GENOMIC DNA]</scope>
    <source>
        <strain evidence="2 3">EGI 63088</strain>
    </source>
</reference>
<dbReference type="PANTHER" id="PTHR38075:SF1">
    <property type="entry name" value="DUF4139 DOMAIN-CONTAINING PROTEIN"/>
    <property type="match status" value="1"/>
</dbReference>
<feature type="domain" description="DUF4139" evidence="1">
    <location>
        <begin position="204"/>
        <end position="368"/>
    </location>
</feature>
<protein>
    <submittedName>
        <fullName evidence="2">DUF4139 domain-containing protein</fullName>
    </submittedName>
</protein>
<proteinExistence type="predicted"/>
<evidence type="ECO:0000259" key="1">
    <source>
        <dbReference type="Pfam" id="PF13598"/>
    </source>
</evidence>